<dbReference type="FunFam" id="1.10.510.10:FF:000554">
    <property type="entry name" value="Predicted protein"/>
    <property type="match status" value="1"/>
</dbReference>
<evidence type="ECO:0000256" key="5">
    <source>
        <dbReference type="ARBA" id="ARBA00022679"/>
    </source>
</evidence>
<keyword evidence="12 20" id="KW-1133">Transmembrane helix</keyword>
<dbReference type="EC" id="2.7.10.1" evidence="19"/>
<dbReference type="PANTHER" id="PTHR24416:SF525">
    <property type="entry name" value="INSULIN-LIKE RECEPTOR"/>
    <property type="match status" value="1"/>
</dbReference>
<evidence type="ECO:0000256" key="18">
    <source>
        <dbReference type="PROSITE-ProRule" id="PRU10141"/>
    </source>
</evidence>
<feature type="transmembrane region" description="Helical" evidence="20">
    <location>
        <begin position="971"/>
        <end position="996"/>
    </location>
</feature>
<dbReference type="PROSITE" id="PS50011">
    <property type="entry name" value="PROTEIN_KINASE_DOM"/>
    <property type="match status" value="1"/>
</dbReference>
<comment type="caution">
    <text evidence="23">The sequence shown here is derived from an EMBL/GenBank/DDBJ whole genome shotgun (WGS) entry which is preliminary data.</text>
</comment>
<protein>
    <recommendedName>
        <fullName evidence="19">Tyrosine-protein kinase receptor</fullName>
        <ecNumber evidence="19">2.7.10.1</ecNumber>
    </recommendedName>
</protein>
<evidence type="ECO:0000256" key="2">
    <source>
        <dbReference type="ARBA" id="ARBA00004479"/>
    </source>
</evidence>
<evidence type="ECO:0000256" key="3">
    <source>
        <dbReference type="ARBA" id="ARBA00006840"/>
    </source>
</evidence>
<keyword evidence="15 19" id="KW-0675">Receptor</keyword>
<dbReference type="Pfam" id="PF07714">
    <property type="entry name" value="PK_Tyr_Ser-Thr"/>
    <property type="match status" value="1"/>
</dbReference>
<evidence type="ECO:0000256" key="12">
    <source>
        <dbReference type="ARBA" id="ARBA00022989"/>
    </source>
</evidence>
<feature type="transmembrane region" description="Helical" evidence="20">
    <location>
        <begin position="44"/>
        <end position="66"/>
    </location>
</feature>
<feature type="domain" description="Protein kinase" evidence="21">
    <location>
        <begin position="1028"/>
        <end position="1302"/>
    </location>
</feature>
<keyword evidence="13 20" id="KW-0472">Membrane</keyword>
<dbReference type="InterPro" id="IPR013783">
    <property type="entry name" value="Ig-like_fold"/>
</dbReference>
<dbReference type="InterPro" id="IPR018499">
    <property type="entry name" value="Tetraspanin/Peripherin"/>
</dbReference>
<keyword evidence="4 19" id="KW-0597">Phosphoprotein</keyword>
<dbReference type="PRINTS" id="PR00109">
    <property type="entry name" value="TYRKINASE"/>
</dbReference>
<evidence type="ECO:0000259" key="21">
    <source>
        <dbReference type="PROSITE" id="PS50011"/>
    </source>
</evidence>
<evidence type="ECO:0000256" key="1">
    <source>
        <dbReference type="ARBA" id="ARBA00004141"/>
    </source>
</evidence>
<comment type="catalytic activity">
    <reaction evidence="17 19">
        <text>L-tyrosyl-[protein] + ATP = O-phospho-L-tyrosyl-[protein] + ADP + H(+)</text>
        <dbReference type="Rhea" id="RHEA:10596"/>
        <dbReference type="Rhea" id="RHEA-COMP:10136"/>
        <dbReference type="Rhea" id="RHEA-COMP:20101"/>
        <dbReference type="ChEBI" id="CHEBI:15378"/>
        <dbReference type="ChEBI" id="CHEBI:30616"/>
        <dbReference type="ChEBI" id="CHEBI:46858"/>
        <dbReference type="ChEBI" id="CHEBI:61978"/>
        <dbReference type="ChEBI" id="CHEBI:456216"/>
        <dbReference type="EC" id="2.7.10.1"/>
    </reaction>
</comment>
<evidence type="ECO:0000256" key="16">
    <source>
        <dbReference type="ARBA" id="ARBA00023180"/>
    </source>
</evidence>
<dbReference type="Gene3D" id="1.10.510.10">
    <property type="entry name" value="Transferase(Phosphotransferase) domain 1"/>
    <property type="match status" value="1"/>
</dbReference>
<evidence type="ECO:0000313" key="23">
    <source>
        <dbReference type="EMBL" id="CAF0961316.1"/>
    </source>
</evidence>
<evidence type="ECO:0000256" key="20">
    <source>
        <dbReference type="SAM" id="Phobius"/>
    </source>
</evidence>
<keyword evidence="6 19" id="KW-0812">Transmembrane</keyword>
<dbReference type="InterPro" id="IPR008952">
    <property type="entry name" value="Tetraspanin_EC2_sf"/>
</dbReference>
<organism evidence="23 24">
    <name type="scientific">Adineta steineri</name>
    <dbReference type="NCBI Taxonomy" id="433720"/>
    <lineage>
        <taxon>Eukaryota</taxon>
        <taxon>Metazoa</taxon>
        <taxon>Spiralia</taxon>
        <taxon>Gnathifera</taxon>
        <taxon>Rotifera</taxon>
        <taxon>Eurotatoria</taxon>
        <taxon>Bdelloidea</taxon>
        <taxon>Adinetida</taxon>
        <taxon>Adinetidae</taxon>
        <taxon>Adineta</taxon>
    </lineage>
</organism>
<dbReference type="Pfam" id="PF00335">
    <property type="entry name" value="Tetraspanin"/>
    <property type="match status" value="1"/>
</dbReference>
<dbReference type="SMART" id="SM00060">
    <property type="entry name" value="FN3"/>
    <property type="match status" value="3"/>
</dbReference>
<dbReference type="Gene3D" id="3.30.200.20">
    <property type="entry name" value="Phosphorylase Kinase, domain 1"/>
    <property type="match status" value="1"/>
</dbReference>
<dbReference type="InterPro" id="IPR020635">
    <property type="entry name" value="Tyr_kinase_cat_dom"/>
</dbReference>
<evidence type="ECO:0000256" key="17">
    <source>
        <dbReference type="ARBA" id="ARBA00051243"/>
    </source>
</evidence>
<comment type="similarity">
    <text evidence="3">Belongs to the tetraspanin (TM4SF) family.</text>
</comment>
<dbReference type="SMART" id="SM00219">
    <property type="entry name" value="TyrKc"/>
    <property type="match status" value="1"/>
</dbReference>
<dbReference type="GO" id="GO:0043235">
    <property type="term" value="C:receptor complex"/>
    <property type="evidence" value="ECO:0007669"/>
    <property type="project" value="TreeGrafter"/>
</dbReference>
<feature type="transmembrane region" description="Helical" evidence="20">
    <location>
        <begin position="78"/>
        <end position="101"/>
    </location>
</feature>
<accession>A0A814DPR5</accession>
<sequence>MIYNEERNNHMSGAFLSCGILVLYKRDLHELFALLSYDSRLVPSFLNVGYVLIGVGALVFIVGLLGCCGSVRESRLLLGLYVFFIILVMGGELVVAMYTVLLGDEWDTKLPSTLKRRLQTYNYSTPHQFEFDLDTVHKQFVCCGIEGPSDFYTNNDYKLYGNHLPSSCCNRLLLNGVCIEADSYRLGCFQIINEYVQFYSKLIVAIGIVNVAVPKELFFRSSGKAEHLRRPFLSVYYKPTRTKNETHFDAIQSHKWLRLVEKVNYNLAPHGGSFTMSVELTLLFGDEWYAVYASITSNVNTVGLFSPIAYFRTLQRQPESVVNLRGESLSRSTIELMWQPPSKSHGPIATYLVYYAPIEDRLPVDNWKLLCLMKDRWPSEVNARRTDLNYTQAARCPRPKSRVNDIIADNDEEFDEDAEENQGIDQVVTDLSVLEYQLINSVSQRKEARIRSLTARVNVAVPKELFFRSSGKAEHLRRPFLSVYYKPTRTKNETHFDAIQSHKWLRLVEKVNYNLAPHGGSFTMSVELTLLFGDEWYAVYASITSNVNTVGLFSPIAYFRTLQRQPESVVNLRGESLSRSTIELMWQPPSKSHGPIATYLVYYAPIEDRLPVDNWKLLCLMKDRWPSEVNARRTDLNYTQAARCPRPKSRVNDIITDNDEEFDEDAEENQGIDQVVTDLSVLEYQLINSVNNDEEFDEDAEENQGIDQVVTDLSVLEYQLINSVSQRKEALFIRPELKDTIINDLDHYFEDKSSAFNDQLKSDSQEQPVVEHKPYVTDYNRSIANTRVIIDRLKEAQLYMFQVYACHDISTQVLSDACSHTGITITVRTKAGDPSRDIVRNVKLITSVDNSNHLTRNTKSFNYYISWSKPLQPNGLVYFYMVYIGQDSNNGPKEERCVGHDTHSVNVTLLPRTTYRLRIITYTIARLDNEYKDKQVINDEQYSLNTTDLFFQLIFTTKDLPGNELTRQNRIILIILITGSILLLSIIIIGAPFYYYKYGRGDTKASISKNPNYELYTPDQWEIDKDSVTLEGLIGQGHFGQVYKGVLKLQDGTLTPCAVKLRTTHPTDLLQEASIMKQFQCHHVIQLYGICSRIRPPYVVMELMENGDLKNYLYRHRQSEHNPNEPTLSESAMIQLALDVADGMYYLSDQKFVHRDLAARNCLVNGNHTCKVGDFGLTRDIYETDYYRRGGRSFLPIRWMAPESLRDGRFDTVSDVWSFGVLLWEIATLAEQPYQGYGNEEVVHYVRYGNITLERPLNCPEILHKLMRACWTFSPGDRISFRSIVDELVPYENEEFHLHAYYHTQPNQIQETVLVNSNNNDEEDLLLVDDDDSAHF</sequence>
<feature type="transmembrane region" description="Helical" evidence="20">
    <location>
        <begin position="7"/>
        <end position="24"/>
    </location>
</feature>
<evidence type="ECO:0000256" key="14">
    <source>
        <dbReference type="ARBA" id="ARBA00023137"/>
    </source>
</evidence>
<dbReference type="InterPro" id="IPR017441">
    <property type="entry name" value="Protein_kinase_ATP_BS"/>
</dbReference>
<keyword evidence="11 18" id="KW-0067">ATP-binding</keyword>
<dbReference type="GO" id="GO:0007169">
    <property type="term" value="P:cell surface receptor protein tyrosine kinase signaling pathway"/>
    <property type="evidence" value="ECO:0007669"/>
    <property type="project" value="InterPro"/>
</dbReference>
<evidence type="ECO:0000256" key="7">
    <source>
        <dbReference type="ARBA" id="ARBA00022729"/>
    </source>
</evidence>
<dbReference type="GO" id="GO:0005886">
    <property type="term" value="C:plasma membrane"/>
    <property type="evidence" value="ECO:0007669"/>
    <property type="project" value="TreeGrafter"/>
</dbReference>
<dbReference type="PROSITE" id="PS00421">
    <property type="entry name" value="TM4_1"/>
    <property type="match status" value="1"/>
</dbReference>
<evidence type="ECO:0000313" key="24">
    <source>
        <dbReference type="Proteomes" id="UP000663891"/>
    </source>
</evidence>
<evidence type="ECO:0000259" key="22">
    <source>
        <dbReference type="PROSITE" id="PS50853"/>
    </source>
</evidence>
<reference evidence="23" key="1">
    <citation type="submission" date="2021-02" db="EMBL/GenBank/DDBJ databases">
        <authorList>
            <person name="Nowell W R."/>
        </authorList>
    </citation>
    <scope>NUCLEOTIDE SEQUENCE</scope>
</reference>
<dbReference type="Gene3D" id="2.60.40.10">
    <property type="entry name" value="Immunoglobulins"/>
    <property type="match status" value="3"/>
</dbReference>
<keyword evidence="16" id="KW-0325">Glycoprotein</keyword>
<dbReference type="InterPro" id="IPR003961">
    <property type="entry name" value="FN3_dom"/>
</dbReference>
<dbReference type="GO" id="GO:0005524">
    <property type="term" value="F:ATP binding"/>
    <property type="evidence" value="ECO:0007669"/>
    <property type="project" value="UniProtKB-UniRule"/>
</dbReference>
<keyword evidence="10" id="KW-0418">Kinase</keyword>
<feature type="binding site" evidence="18">
    <location>
        <position position="1060"/>
    </location>
    <ligand>
        <name>ATP</name>
        <dbReference type="ChEBI" id="CHEBI:30616"/>
    </ligand>
</feature>
<dbReference type="CDD" id="cd00063">
    <property type="entry name" value="FN3"/>
    <property type="match status" value="3"/>
</dbReference>
<dbReference type="PROSITE" id="PS50853">
    <property type="entry name" value="FN3"/>
    <property type="match status" value="1"/>
</dbReference>
<proteinExistence type="inferred from homology"/>
<evidence type="ECO:0000256" key="8">
    <source>
        <dbReference type="ARBA" id="ARBA00022737"/>
    </source>
</evidence>
<dbReference type="OrthoDB" id="5809444at2759"/>
<dbReference type="InterPro" id="IPR000719">
    <property type="entry name" value="Prot_kinase_dom"/>
</dbReference>
<keyword evidence="7" id="KW-0732">Signal</keyword>
<keyword evidence="8" id="KW-0677">Repeat</keyword>
<dbReference type="SUPFAM" id="SSF48652">
    <property type="entry name" value="Tetraspanin"/>
    <property type="match status" value="1"/>
</dbReference>
<dbReference type="InterPro" id="IPR002011">
    <property type="entry name" value="Tyr_kinase_rcpt_2_CS"/>
</dbReference>
<keyword evidence="9 18" id="KW-0547">Nucleotide-binding</keyword>
<dbReference type="InterPro" id="IPR050122">
    <property type="entry name" value="RTK"/>
</dbReference>
<evidence type="ECO:0000256" key="4">
    <source>
        <dbReference type="ARBA" id="ARBA00022553"/>
    </source>
</evidence>
<dbReference type="SUPFAM" id="SSF49265">
    <property type="entry name" value="Fibronectin type III"/>
    <property type="match status" value="3"/>
</dbReference>
<comment type="subcellular location">
    <subcellularLocation>
        <location evidence="1">Membrane</location>
        <topology evidence="1">Multi-pass membrane protein</topology>
    </subcellularLocation>
    <subcellularLocation>
        <location evidence="2">Membrane</location>
        <topology evidence="2">Single-pass type I membrane protein</topology>
    </subcellularLocation>
</comment>
<dbReference type="EMBL" id="CAJNON010000098">
    <property type="protein sequence ID" value="CAF0961316.1"/>
    <property type="molecule type" value="Genomic_DNA"/>
</dbReference>
<dbReference type="InterPro" id="IPR036116">
    <property type="entry name" value="FN3_sf"/>
</dbReference>
<evidence type="ECO:0000256" key="6">
    <source>
        <dbReference type="ARBA" id="ARBA00022692"/>
    </source>
</evidence>
<feature type="domain" description="Fibronectin type-III" evidence="22">
    <location>
        <begin position="847"/>
        <end position="942"/>
    </location>
</feature>
<dbReference type="InterPro" id="IPR001245">
    <property type="entry name" value="Ser-Thr/Tyr_kinase_cat_dom"/>
</dbReference>
<dbReference type="InterPro" id="IPR018503">
    <property type="entry name" value="Tetraspanin_CS"/>
</dbReference>
<keyword evidence="14" id="KW-0829">Tyrosine-protein kinase</keyword>
<evidence type="ECO:0000256" key="9">
    <source>
        <dbReference type="ARBA" id="ARBA00022741"/>
    </source>
</evidence>
<evidence type="ECO:0000256" key="11">
    <source>
        <dbReference type="ARBA" id="ARBA00022840"/>
    </source>
</evidence>
<dbReference type="SUPFAM" id="SSF56112">
    <property type="entry name" value="Protein kinase-like (PK-like)"/>
    <property type="match status" value="1"/>
</dbReference>
<dbReference type="PROSITE" id="PS51257">
    <property type="entry name" value="PROKAR_LIPOPROTEIN"/>
    <property type="match status" value="1"/>
</dbReference>
<name>A0A814DPR5_9BILA</name>
<dbReference type="InterPro" id="IPR008266">
    <property type="entry name" value="Tyr_kinase_AS"/>
</dbReference>
<dbReference type="Proteomes" id="UP000663891">
    <property type="component" value="Unassembled WGS sequence"/>
</dbReference>
<dbReference type="GO" id="GO:0004714">
    <property type="term" value="F:transmembrane receptor protein tyrosine kinase activity"/>
    <property type="evidence" value="ECO:0007669"/>
    <property type="project" value="UniProtKB-EC"/>
</dbReference>
<evidence type="ECO:0000256" key="15">
    <source>
        <dbReference type="ARBA" id="ARBA00023170"/>
    </source>
</evidence>
<keyword evidence="5" id="KW-0808">Transferase</keyword>
<dbReference type="PROSITE" id="PS00109">
    <property type="entry name" value="PROTEIN_KINASE_TYR"/>
    <property type="match status" value="1"/>
</dbReference>
<evidence type="ECO:0000256" key="13">
    <source>
        <dbReference type="ARBA" id="ARBA00023136"/>
    </source>
</evidence>
<gene>
    <name evidence="23" type="ORF">VCS650_LOCUS12616</name>
</gene>
<comment type="similarity">
    <text evidence="19">Belongs to the protein kinase superfamily. Tyr protein kinase family. Insulin receptor subfamily.</text>
</comment>
<dbReference type="InterPro" id="IPR011009">
    <property type="entry name" value="Kinase-like_dom_sf"/>
</dbReference>
<dbReference type="PRINTS" id="PR00259">
    <property type="entry name" value="TMFOUR"/>
</dbReference>
<dbReference type="Gene3D" id="1.10.1450.10">
    <property type="entry name" value="Tetraspanin"/>
    <property type="match status" value="1"/>
</dbReference>
<evidence type="ECO:0000256" key="10">
    <source>
        <dbReference type="ARBA" id="ARBA00022777"/>
    </source>
</evidence>
<dbReference type="CDD" id="cd03127">
    <property type="entry name" value="tetraspanin_LEL"/>
    <property type="match status" value="1"/>
</dbReference>
<dbReference type="PROSITE" id="PS00107">
    <property type="entry name" value="PROTEIN_KINASE_ATP"/>
    <property type="match status" value="1"/>
</dbReference>
<dbReference type="PANTHER" id="PTHR24416">
    <property type="entry name" value="TYROSINE-PROTEIN KINASE RECEPTOR"/>
    <property type="match status" value="1"/>
</dbReference>
<dbReference type="PROSITE" id="PS00239">
    <property type="entry name" value="RECEPTOR_TYR_KIN_II"/>
    <property type="match status" value="1"/>
</dbReference>
<evidence type="ECO:0000256" key="19">
    <source>
        <dbReference type="RuleBase" id="RU000312"/>
    </source>
</evidence>